<reference evidence="9" key="1">
    <citation type="journal article" date="2024" name="Int. J. Syst. Evol. Microbiol.">
        <title>Polycladomyces zharkentensis sp. nov., a novel thermophilic cellulose- and starch-degrading member of the Bacillota from a geothermal aquifer in Kazakhstan.</title>
        <authorList>
            <person name="Mashzhan A."/>
            <person name="Kistaubayeva A."/>
            <person name="Javier-Lopez R."/>
            <person name="Bissenova U."/>
            <person name="Bissenbay A."/>
            <person name="Birkeland N.K."/>
        </authorList>
    </citation>
    <scope>NUCLEOTIDE SEQUENCE</scope>
    <source>
        <strain evidence="9">ZKZ2T</strain>
    </source>
</reference>
<dbReference type="Pfam" id="PF03061">
    <property type="entry name" value="4HBT"/>
    <property type="match status" value="1"/>
</dbReference>
<comment type="catalytic activity">
    <reaction evidence="7">
        <text>a medium-chain fatty acyl-CoA + H2O = a medium-chain fatty acid + CoA + H(+)</text>
        <dbReference type="Rhea" id="RHEA:68184"/>
        <dbReference type="ChEBI" id="CHEBI:15377"/>
        <dbReference type="ChEBI" id="CHEBI:15378"/>
        <dbReference type="ChEBI" id="CHEBI:57287"/>
        <dbReference type="ChEBI" id="CHEBI:59558"/>
        <dbReference type="ChEBI" id="CHEBI:90546"/>
    </reaction>
</comment>
<evidence type="ECO:0000313" key="10">
    <source>
        <dbReference type="Proteomes" id="UP001177120"/>
    </source>
</evidence>
<evidence type="ECO:0000256" key="7">
    <source>
        <dbReference type="ARBA" id="ARBA00048062"/>
    </source>
</evidence>
<keyword evidence="1" id="KW-0378">Hydrolase</keyword>
<comment type="catalytic activity">
    <reaction evidence="2">
        <text>a fatty acyl-CoA + H2O = a fatty acid + CoA + H(+)</text>
        <dbReference type="Rhea" id="RHEA:16781"/>
        <dbReference type="ChEBI" id="CHEBI:15377"/>
        <dbReference type="ChEBI" id="CHEBI:15378"/>
        <dbReference type="ChEBI" id="CHEBI:28868"/>
        <dbReference type="ChEBI" id="CHEBI:57287"/>
        <dbReference type="ChEBI" id="CHEBI:77636"/>
        <dbReference type="EC" id="3.1.2.20"/>
    </reaction>
</comment>
<evidence type="ECO:0000256" key="1">
    <source>
        <dbReference type="ARBA" id="ARBA00022801"/>
    </source>
</evidence>
<dbReference type="Proteomes" id="UP001177120">
    <property type="component" value="Unassembled WGS sequence"/>
</dbReference>
<name>A0ABS2WGW0_9BACL</name>
<evidence type="ECO:0000259" key="8">
    <source>
        <dbReference type="Pfam" id="PF03061"/>
    </source>
</evidence>
<proteinExistence type="inferred from homology"/>
<evidence type="ECO:0000256" key="3">
    <source>
        <dbReference type="ARBA" id="ARBA00036002"/>
    </source>
</evidence>
<comment type="similarity">
    <text evidence="4">Belongs to the YigI thioesterase family.</text>
</comment>
<dbReference type="InterPro" id="IPR003736">
    <property type="entry name" value="PAAI_dom"/>
</dbReference>
<dbReference type="EMBL" id="JAFHAP010000004">
    <property type="protein sequence ID" value="MBN2908756.1"/>
    <property type="molecule type" value="Genomic_DNA"/>
</dbReference>
<comment type="caution">
    <text evidence="9">The sequence shown here is derived from an EMBL/GenBank/DDBJ whole genome shotgun (WGS) entry which is preliminary data.</text>
</comment>
<feature type="domain" description="Thioesterase" evidence="8">
    <location>
        <begin position="73"/>
        <end position="148"/>
    </location>
</feature>
<dbReference type="NCBIfam" id="TIGR00369">
    <property type="entry name" value="unchar_dom_1"/>
    <property type="match status" value="1"/>
</dbReference>
<evidence type="ECO:0000256" key="2">
    <source>
        <dbReference type="ARBA" id="ARBA00035880"/>
    </source>
</evidence>
<protein>
    <recommendedName>
        <fullName evidence="6">Medium/long-chain acyl-CoA thioesterase YigI</fullName>
        <ecNumber evidence="5">3.1.2.20</ecNumber>
    </recommendedName>
</protein>
<dbReference type="PANTHER" id="PTHR43240">
    <property type="entry name" value="1,4-DIHYDROXY-2-NAPHTHOYL-COA THIOESTERASE 1"/>
    <property type="match status" value="1"/>
</dbReference>
<dbReference type="CDD" id="cd03443">
    <property type="entry name" value="PaaI_thioesterase"/>
    <property type="match status" value="1"/>
</dbReference>
<dbReference type="Gene3D" id="3.10.129.10">
    <property type="entry name" value="Hotdog Thioesterase"/>
    <property type="match status" value="1"/>
</dbReference>
<evidence type="ECO:0000313" key="9">
    <source>
        <dbReference type="EMBL" id="MBN2908756.1"/>
    </source>
</evidence>
<dbReference type="SUPFAM" id="SSF54637">
    <property type="entry name" value="Thioesterase/thiol ester dehydrase-isomerase"/>
    <property type="match status" value="1"/>
</dbReference>
<sequence>MMTREGLLQELQDLNEQEIQTIYKMVQALKRSRVSPLAYIEELMNFRSDGYDEKEGVYVYRMLVTEELKNRYKMLHGGITTTFIDTAMGSTVFQAFGIERRAVTLDLNVHFLAPAQDGWLTARTRVVKSGRTIIVMETKVTDDNGKLIATATGDFFRLA</sequence>
<evidence type="ECO:0000256" key="5">
    <source>
        <dbReference type="ARBA" id="ARBA00038894"/>
    </source>
</evidence>
<dbReference type="PANTHER" id="PTHR43240:SF20">
    <property type="entry name" value="MEDIUM_LONG-CHAIN ACYL-COA THIOESTERASE YIGI"/>
    <property type="match status" value="1"/>
</dbReference>
<evidence type="ECO:0000256" key="4">
    <source>
        <dbReference type="ARBA" id="ARBA00038381"/>
    </source>
</evidence>
<dbReference type="EC" id="3.1.2.20" evidence="5"/>
<evidence type="ECO:0000256" key="6">
    <source>
        <dbReference type="ARBA" id="ARBA00040062"/>
    </source>
</evidence>
<organism evidence="9 10">
    <name type="scientific">Polycladomyces zharkentensis</name>
    <dbReference type="NCBI Taxonomy" id="2807616"/>
    <lineage>
        <taxon>Bacteria</taxon>
        <taxon>Bacillati</taxon>
        <taxon>Bacillota</taxon>
        <taxon>Bacilli</taxon>
        <taxon>Bacillales</taxon>
        <taxon>Thermoactinomycetaceae</taxon>
        <taxon>Polycladomyces</taxon>
    </lineage>
</organism>
<comment type="catalytic activity">
    <reaction evidence="3">
        <text>a long-chain fatty acyl-CoA + H2O = a long-chain fatty acid + CoA + H(+)</text>
        <dbReference type="Rhea" id="RHEA:67680"/>
        <dbReference type="ChEBI" id="CHEBI:15377"/>
        <dbReference type="ChEBI" id="CHEBI:15378"/>
        <dbReference type="ChEBI" id="CHEBI:57287"/>
        <dbReference type="ChEBI" id="CHEBI:57560"/>
        <dbReference type="ChEBI" id="CHEBI:83139"/>
    </reaction>
</comment>
<dbReference type="InterPro" id="IPR006683">
    <property type="entry name" value="Thioestr_dom"/>
</dbReference>
<accession>A0ABS2WGW0</accession>
<dbReference type="RefSeq" id="WP_205493158.1">
    <property type="nucleotide sequence ID" value="NZ_JAFHAP010000004.1"/>
</dbReference>
<gene>
    <name evidence="9" type="ORF">JQC72_04370</name>
</gene>
<keyword evidence="10" id="KW-1185">Reference proteome</keyword>
<dbReference type="InterPro" id="IPR029069">
    <property type="entry name" value="HotDog_dom_sf"/>
</dbReference>